<reference evidence="2" key="1">
    <citation type="submission" date="2014-03" db="EMBL/GenBank/DDBJ databases">
        <title>The Genome Sequence of Puccinia striiformis f. sp. tritici PST-78.</title>
        <authorList>
            <consortium name="The Broad Institute Genome Sequencing Platform"/>
            <person name="Cuomo C."/>
            <person name="Hulbert S."/>
            <person name="Chen X."/>
            <person name="Walker B."/>
            <person name="Young S.K."/>
            <person name="Zeng Q."/>
            <person name="Gargeya S."/>
            <person name="Fitzgerald M."/>
            <person name="Haas B."/>
            <person name="Abouelleil A."/>
            <person name="Alvarado L."/>
            <person name="Arachchi H.M."/>
            <person name="Berlin A.M."/>
            <person name="Chapman S.B."/>
            <person name="Goldberg J."/>
            <person name="Griggs A."/>
            <person name="Gujja S."/>
            <person name="Hansen M."/>
            <person name="Howarth C."/>
            <person name="Imamovic A."/>
            <person name="Larimer J."/>
            <person name="McCowan C."/>
            <person name="Montmayeur A."/>
            <person name="Murphy C."/>
            <person name="Neiman D."/>
            <person name="Pearson M."/>
            <person name="Priest M."/>
            <person name="Roberts A."/>
            <person name="Saif S."/>
            <person name="Shea T."/>
            <person name="Sisk P."/>
            <person name="Sykes S."/>
            <person name="Wortman J."/>
            <person name="Nusbaum C."/>
            <person name="Birren B."/>
        </authorList>
    </citation>
    <scope>NUCLEOTIDE SEQUENCE [LARGE SCALE GENOMIC DNA]</scope>
    <source>
        <strain evidence="2">race PST-78</strain>
    </source>
</reference>
<dbReference type="Proteomes" id="UP000054564">
    <property type="component" value="Unassembled WGS sequence"/>
</dbReference>
<evidence type="ECO:0000313" key="1">
    <source>
        <dbReference type="EMBL" id="KNE87406.1"/>
    </source>
</evidence>
<comment type="caution">
    <text evidence="1">The sequence shown here is derived from an EMBL/GenBank/DDBJ whole genome shotgun (WGS) entry which is preliminary data.</text>
</comment>
<name>A0A0L0UK57_9BASI</name>
<protein>
    <submittedName>
        <fullName evidence="1">Uncharacterized protein</fullName>
    </submittedName>
</protein>
<dbReference type="AlphaFoldDB" id="A0A0L0UK57"/>
<sequence>MDPDDTAEHTLFVCPRWEDDRTRLSEIIRRPPTAADVEEILCGPSTDAMPDDPATRLRLMEQAKTNRQELITMIESIMATKEQDEREDQADDLARLNRLRALD</sequence>
<organism evidence="1 2">
    <name type="scientific">Puccinia striiformis f. sp. tritici PST-78</name>
    <dbReference type="NCBI Taxonomy" id="1165861"/>
    <lineage>
        <taxon>Eukaryota</taxon>
        <taxon>Fungi</taxon>
        <taxon>Dikarya</taxon>
        <taxon>Basidiomycota</taxon>
        <taxon>Pucciniomycotina</taxon>
        <taxon>Pucciniomycetes</taxon>
        <taxon>Pucciniales</taxon>
        <taxon>Pucciniaceae</taxon>
        <taxon>Puccinia</taxon>
    </lineage>
</organism>
<accession>A0A0L0UK57</accession>
<proteinExistence type="predicted"/>
<dbReference type="EMBL" id="AJIL01005508">
    <property type="protein sequence ID" value="KNE87406.1"/>
    <property type="molecule type" value="Genomic_DNA"/>
</dbReference>
<gene>
    <name evidence="1" type="ORF">PSTG_19209</name>
</gene>
<keyword evidence="2" id="KW-1185">Reference proteome</keyword>
<evidence type="ECO:0000313" key="2">
    <source>
        <dbReference type="Proteomes" id="UP000054564"/>
    </source>
</evidence>